<reference evidence="2 3" key="1">
    <citation type="submission" date="2022-10" db="EMBL/GenBank/DDBJ databases">
        <title>The complete genomes of actinobacterial strains from the NBC collection.</title>
        <authorList>
            <person name="Joergensen T.S."/>
            <person name="Alvarez Arevalo M."/>
            <person name="Sterndorff E.B."/>
            <person name="Faurdal D."/>
            <person name="Vuksanovic O."/>
            <person name="Mourched A.-S."/>
            <person name="Charusanti P."/>
            <person name="Shaw S."/>
            <person name="Blin K."/>
            <person name="Weber T."/>
        </authorList>
    </citation>
    <scope>NUCLEOTIDE SEQUENCE [LARGE SCALE GENOMIC DNA]</scope>
    <source>
        <strain evidence="2 3">NBC 01774</strain>
    </source>
</reference>
<organism evidence="2 3">
    <name type="scientific">Streptomyces decoyicus</name>
    <dbReference type="NCBI Taxonomy" id="249567"/>
    <lineage>
        <taxon>Bacteria</taxon>
        <taxon>Bacillati</taxon>
        <taxon>Actinomycetota</taxon>
        <taxon>Actinomycetes</taxon>
        <taxon>Kitasatosporales</taxon>
        <taxon>Streptomycetaceae</taxon>
        <taxon>Streptomyces</taxon>
    </lineage>
</organism>
<evidence type="ECO:0000313" key="3">
    <source>
        <dbReference type="Proteomes" id="UP001344251"/>
    </source>
</evidence>
<evidence type="ECO:0000313" key="2">
    <source>
        <dbReference type="EMBL" id="WSB73303.1"/>
    </source>
</evidence>
<dbReference type="CDD" id="cd00093">
    <property type="entry name" value="HTH_XRE"/>
    <property type="match status" value="1"/>
</dbReference>
<dbReference type="Proteomes" id="UP001344251">
    <property type="component" value="Chromosome"/>
</dbReference>
<name>A0ABZ1FS56_9ACTN</name>
<dbReference type="Gene3D" id="1.10.260.40">
    <property type="entry name" value="lambda repressor-like DNA-binding domains"/>
    <property type="match status" value="1"/>
</dbReference>
<dbReference type="InterPro" id="IPR010982">
    <property type="entry name" value="Lambda_DNA-bd_dom_sf"/>
</dbReference>
<dbReference type="Pfam" id="PF13560">
    <property type="entry name" value="HTH_31"/>
    <property type="match status" value="1"/>
</dbReference>
<dbReference type="SMART" id="SM00530">
    <property type="entry name" value="HTH_XRE"/>
    <property type="match status" value="1"/>
</dbReference>
<feature type="domain" description="HTH cro/C1-type" evidence="1">
    <location>
        <begin position="29"/>
        <end position="82"/>
    </location>
</feature>
<dbReference type="PROSITE" id="PS50943">
    <property type="entry name" value="HTH_CROC1"/>
    <property type="match status" value="1"/>
</dbReference>
<sequence length="454" mass="47932">MRGTLPSPVASDEGGGGVQRIPVRFGAELRRRRIEAGLSLGELATLICFSKGHLSKIERSVKAPSHDLAQLCDSALNAGGQLSSLISAPERSTVVMPVAEADVGTPWTLRMQAGGRSDFVAFDQASLGAGALPSTLVSWSLAPPLLESGETNSALPYFRTIFDEFRRMGQLFGPSVVAQLCIAATSALRGMAHQAQPGHREVVLRLASRFAEYTGWMAQEAGSDAASLWWTEQAVQLAADGGDDELAAYALVRRAELALYTGDSVATIQLARRAGQQARSARIRGLAAQREAQGHALVGDRDACRRALDRGAELTSGAAPPGGVDPVLGSIHLPDLTAFVAGWCMHDLGSPAEAVTLLGDGLDAIPPESRRARARYGARLALALANVGEIEQACAIAELVAGHVALIDSATIRADLLRLSRALNRWPKNPTVRRTLPHIALGLHANRTGPETPA</sequence>
<evidence type="ECO:0000259" key="1">
    <source>
        <dbReference type="PROSITE" id="PS50943"/>
    </source>
</evidence>
<accession>A0ABZ1FS56</accession>
<proteinExistence type="predicted"/>
<protein>
    <submittedName>
        <fullName evidence="2">Helix-turn-helix domain-containing protein</fullName>
    </submittedName>
</protein>
<dbReference type="SUPFAM" id="SSF47413">
    <property type="entry name" value="lambda repressor-like DNA-binding domains"/>
    <property type="match status" value="1"/>
</dbReference>
<keyword evidence="3" id="KW-1185">Reference proteome</keyword>
<gene>
    <name evidence="2" type="ORF">OG863_38160</name>
</gene>
<dbReference type="EMBL" id="CP109106">
    <property type="protein sequence ID" value="WSB73303.1"/>
    <property type="molecule type" value="Genomic_DNA"/>
</dbReference>
<dbReference type="InterPro" id="IPR001387">
    <property type="entry name" value="Cro/C1-type_HTH"/>
</dbReference>
<dbReference type="RefSeq" id="WP_326622898.1">
    <property type="nucleotide sequence ID" value="NZ_CP109106.1"/>
</dbReference>